<dbReference type="Gene3D" id="3.30.160.810">
    <property type="match status" value="1"/>
</dbReference>
<proteinExistence type="inferred from homology"/>
<accession>A0A1F6MU45</accession>
<dbReference type="FunFam" id="2.40.30.10:FF:000004">
    <property type="entry name" value="50S ribosomal protein L3"/>
    <property type="match status" value="1"/>
</dbReference>
<dbReference type="HAMAP" id="MF_01325_B">
    <property type="entry name" value="Ribosomal_uL3_B"/>
    <property type="match status" value="1"/>
</dbReference>
<evidence type="ECO:0000313" key="8">
    <source>
        <dbReference type="EMBL" id="OGH75058.1"/>
    </source>
</evidence>
<evidence type="ECO:0000256" key="2">
    <source>
        <dbReference type="ARBA" id="ARBA00022730"/>
    </source>
</evidence>
<comment type="subunit">
    <text evidence="7">Part of the 50S ribosomal subunit. Forms a cluster with proteins L14 and L19.</text>
</comment>
<dbReference type="AlphaFoldDB" id="A0A1F6MU45"/>
<protein>
    <recommendedName>
        <fullName evidence="6 7">Large ribosomal subunit protein uL3</fullName>
    </recommendedName>
</protein>
<keyword evidence="4 7" id="KW-0689">Ribosomal protein</keyword>
<evidence type="ECO:0000256" key="6">
    <source>
        <dbReference type="ARBA" id="ARBA00035243"/>
    </source>
</evidence>
<keyword evidence="3 7" id="KW-0694">RNA-binding</keyword>
<dbReference type="InterPro" id="IPR000597">
    <property type="entry name" value="Ribosomal_uL3"/>
</dbReference>
<dbReference type="GO" id="GO:0019843">
    <property type="term" value="F:rRNA binding"/>
    <property type="evidence" value="ECO:0007669"/>
    <property type="project" value="UniProtKB-UniRule"/>
</dbReference>
<keyword evidence="5 7" id="KW-0687">Ribonucleoprotein</keyword>
<dbReference type="Gene3D" id="2.40.30.10">
    <property type="entry name" value="Translation factors"/>
    <property type="match status" value="1"/>
</dbReference>
<dbReference type="PANTHER" id="PTHR11229:SF16">
    <property type="entry name" value="LARGE RIBOSOMAL SUBUNIT PROTEIN UL3C"/>
    <property type="match status" value="1"/>
</dbReference>
<dbReference type="PANTHER" id="PTHR11229">
    <property type="entry name" value="50S RIBOSOMAL PROTEIN L3"/>
    <property type="match status" value="1"/>
</dbReference>
<dbReference type="GO" id="GO:0003735">
    <property type="term" value="F:structural constituent of ribosome"/>
    <property type="evidence" value="ECO:0007669"/>
    <property type="project" value="UniProtKB-UniRule"/>
</dbReference>
<sequence>MKFILGKKLNMLQVFREDGTVVPVTKVEAGPCVVTQIKTADKNGVSAVQIGFGAQKRFRLNKPALGHLKGINVNGDETITVRMLRDQRVNESTDLKRGDVFSVKIFTPGEKVQVIGTSKGKGFQGVVKRHGFHGGPATHGHKDNSRAPGSIGAGGVQRVFKGMRMAGHMGDARITVKNLEIVSVHPETNEVLIKGALPGARGGIVLISTNEGKIEIEKFAEPAAVESVVEQAPEVNPTSN</sequence>
<evidence type="ECO:0000313" key="9">
    <source>
        <dbReference type="Proteomes" id="UP000178347"/>
    </source>
</evidence>
<dbReference type="InterPro" id="IPR019927">
    <property type="entry name" value="Ribosomal_uL3_bac/org-type"/>
</dbReference>
<evidence type="ECO:0000256" key="7">
    <source>
        <dbReference type="HAMAP-Rule" id="MF_01325"/>
    </source>
</evidence>
<organism evidence="8 9">
    <name type="scientific">Candidatus Magasanikbacteria bacterium RIFCSPLOWO2_12_FULL_43_12</name>
    <dbReference type="NCBI Taxonomy" id="1798692"/>
    <lineage>
        <taxon>Bacteria</taxon>
        <taxon>Candidatus Magasanikiibacteriota</taxon>
    </lineage>
</organism>
<reference evidence="8 9" key="1">
    <citation type="journal article" date="2016" name="Nat. Commun.">
        <title>Thousands of microbial genomes shed light on interconnected biogeochemical processes in an aquifer system.</title>
        <authorList>
            <person name="Anantharaman K."/>
            <person name="Brown C.T."/>
            <person name="Hug L.A."/>
            <person name="Sharon I."/>
            <person name="Castelle C.J."/>
            <person name="Probst A.J."/>
            <person name="Thomas B.C."/>
            <person name="Singh A."/>
            <person name="Wilkins M.J."/>
            <person name="Karaoz U."/>
            <person name="Brodie E.L."/>
            <person name="Williams K.H."/>
            <person name="Hubbard S.S."/>
            <person name="Banfield J.F."/>
        </authorList>
    </citation>
    <scope>NUCLEOTIDE SEQUENCE [LARGE SCALE GENOMIC DNA]</scope>
</reference>
<dbReference type="GO" id="GO:0006412">
    <property type="term" value="P:translation"/>
    <property type="evidence" value="ECO:0007669"/>
    <property type="project" value="UniProtKB-UniRule"/>
</dbReference>
<comment type="function">
    <text evidence="7">One of the primary rRNA binding proteins, it binds directly near the 3'-end of the 23S rRNA, where it nucleates assembly of the 50S subunit.</text>
</comment>
<comment type="similarity">
    <text evidence="1 7">Belongs to the universal ribosomal protein uL3 family.</text>
</comment>
<dbReference type="STRING" id="1798692.A3G00_00835"/>
<dbReference type="Proteomes" id="UP000178347">
    <property type="component" value="Unassembled WGS sequence"/>
</dbReference>
<evidence type="ECO:0000256" key="5">
    <source>
        <dbReference type="ARBA" id="ARBA00023274"/>
    </source>
</evidence>
<gene>
    <name evidence="7" type="primary">rplC</name>
    <name evidence="8" type="ORF">A3G00_00835</name>
</gene>
<dbReference type="EMBL" id="MFQN01000010">
    <property type="protein sequence ID" value="OGH75058.1"/>
    <property type="molecule type" value="Genomic_DNA"/>
</dbReference>
<dbReference type="GO" id="GO:0022625">
    <property type="term" value="C:cytosolic large ribosomal subunit"/>
    <property type="evidence" value="ECO:0007669"/>
    <property type="project" value="TreeGrafter"/>
</dbReference>
<dbReference type="SUPFAM" id="SSF50447">
    <property type="entry name" value="Translation proteins"/>
    <property type="match status" value="1"/>
</dbReference>
<dbReference type="InterPro" id="IPR009000">
    <property type="entry name" value="Transl_B-barrel_sf"/>
</dbReference>
<keyword evidence="2 7" id="KW-0699">rRNA-binding</keyword>
<dbReference type="NCBIfam" id="TIGR03625">
    <property type="entry name" value="L3_bact"/>
    <property type="match status" value="1"/>
</dbReference>
<evidence type="ECO:0000256" key="4">
    <source>
        <dbReference type="ARBA" id="ARBA00022980"/>
    </source>
</evidence>
<evidence type="ECO:0000256" key="3">
    <source>
        <dbReference type="ARBA" id="ARBA00022884"/>
    </source>
</evidence>
<name>A0A1F6MU45_9BACT</name>
<dbReference type="Pfam" id="PF00297">
    <property type="entry name" value="Ribosomal_L3"/>
    <property type="match status" value="1"/>
</dbReference>
<comment type="caution">
    <text evidence="8">The sequence shown here is derived from an EMBL/GenBank/DDBJ whole genome shotgun (WGS) entry which is preliminary data.</text>
</comment>
<evidence type="ECO:0000256" key="1">
    <source>
        <dbReference type="ARBA" id="ARBA00006540"/>
    </source>
</evidence>